<keyword evidence="1" id="KW-0175">Coiled coil</keyword>
<sequence length="411" mass="47439">MIPDRDIKITLTDISGFRKEFTNLRSLYDFAQKERDLWKEQSETIKAKHNVNDATVNSFSYLNTLTTNIENWLDELEQLDDNALQQKLNQLRQNVYAPLQQHWLWSGHPSVQPYIQCFLEHNPNVAKAFIDLVIRNKVTMNQNNIDAFNGALLGYEFLNQASDITRRRNGEKVSLGHLRNAFADSKDELFSEVSELKIDFREWESETKASSTKLHRVNKKLNARTIRKQNKSFDGHLHTWTETISELENTYEEKLRLKKPAEYWKTAAEKYRTQGFIAAILLGVICLIALMVGIDFFKGWLTAQELKLKLNTLQGAILFGSIAAVFTFIVRVLAKVTFSSFHLMRDAEEREQLTYLYLSLTHESEIDKESRDIVLQALFSRSETGLLSQEQGPKMPMAEMMSMVTKGNKNG</sequence>
<protein>
    <recommendedName>
        <fullName evidence="3">DUF6161 domain-containing protein</fullName>
    </recommendedName>
</protein>
<keyword evidence="2" id="KW-0472">Membrane</keyword>
<name>A0AA45A6J2_9VIBR</name>
<keyword evidence="2" id="KW-1133">Transmembrane helix</keyword>
<evidence type="ECO:0000313" key="4">
    <source>
        <dbReference type="EMBL" id="PME22199.1"/>
    </source>
</evidence>
<evidence type="ECO:0000313" key="5">
    <source>
        <dbReference type="Proteomes" id="UP000239763"/>
    </source>
</evidence>
<organism evidence="4 5">
    <name type="scientific">Vibrio lentus</name>
    <dbReference type="NCBI Taxonomy" id="136468"/>
    <lineage>
        <taxon>Bacteria</taxon>
        <taxon>Pseudomonadati</taxon>
        <taxon>Pseudomonadota</taxon>
        <taxon>Gammaproteobacteria</taxon>
        <taxon>Vibrionales</taxon>
        <taxon>Vibrionaceae</taxon>
        <taxon>Vibrio</taxon>
    </lineage>
</organism>
<accession>A0AA45A6J2</accession>
<dbReference type="EMBL" id="MCSB01000053">
    <property type="protein sequence ID" value="PME22199.1"/>
    <property type="molecule type" value="Genomic_DNA"/>
</dbReference>
<feature type="transmembrane region" description="Helical" evidence="2">
    <location>
        <begin position="314"/>
        <end position="334"/>
    </location>
</feature>
<feature type="coiled-coil region" evidence="1">
    <location>
        <begin position="62"/>
        <end position="89"/>
    </location>
</feature>
<comment type="caution">
    <text evidence="4">The sequence shown here is derived from an EMBL/GenBank/DDBJ whole genome shotgun (WGS) entry which is preliminary data.</text>
</comment>
<dbReference type="Proteomes" id="UP000239763">
    <property type="component" value="Unassembled WGS sequence"/>
</dbReference>
<feature type="transmembrane region" description="Helical" evidence="2">
    <location>
        <begin position="275"/>
        <end position="294"/>
    </location>
</feature>
<reference evidence="4 5" key="1">
    <citation type="journal article" date="2018" name="Nature">
        <title>A major lineage of non-tailed dsDNA viruses as unrecognized killers of marine bacteria.</title>
        <authorList>
            <person name="Kauffman K.M."/>
            <person name="Hussain F.A."/>
            <person name="Yang J."/>
            <person name="Arevalo P."/>
            <person name="Brown J.M."/>
            <person name="Chang W.K."/>
            <person name="VanInsberghe D."/>
            <person name="Elsherbini J."/>
            <person name="Sharma R.S."/>
            <person name="Cutler M.B."/>
            <person name="Kelly L."/>
            <person name="Polz M.F."/>
        </authorList>
    </citation>
    <scope>NUCLEOTIDE SEQUENCE [LARGE SCALE GENOMIC DNA]</scope>
    <source>
        <strain evidence="4 5">10N.286.55.E1</strain>
    </source>
</reference>
<evidence type="ECO:0000259" key="3">
    <source>
        <dbReference type="Pfam" id="PF19658"/>
    </source>
</evidence>
<evidence type="ECO:0000256" key="2">
    <source>
        <dbReference type="SAM" id="Phobius"/>
    </source>
</evidence>
<keyword evidence="2" id="KW-0812">Transmembrane</keyword>
<keyword evidence="5" id="KW-1185">Reference proteome</keyword>
<dbReference type="Pfam" id="PF19658">
    <property type="entry name" value="DUF6161"/>
    <property type="match status" value="1"/>
</dbReference>
<dbReference type="AlphaFoldDB" id="A0AA45A6J2"/>
<feature type="domain" description="DUF6161" evidence="3">
    <location>
        <begin position="226"/>
        <end position="390"/>
    </location>
</feature>
<evidence type="ECO:0000256" key="1">
    <source>
        <dbReference type="SAM" id="Coils"/>
    </source>
</evidence>
<dbReference type="InterPro" id="IPR046159">
    <property type="entry name" value="DUF6161"/>
</dbReference>
<gene>
    <name evidence="4" type="ORF">BCV38_15320</name>
</gene>
<proteinExistence type="predicted"/>